<dbReference type="Pfam" id="PF05988">
    <property type="entry name" value="DUF899"/>
    <property type="match status" value="1"/>
</dbReference>
<evidence type="ECO:0000313" key="1">
    <source>
        <dbReference type="EMBL" id="GGN79334.1"/>
    </source>
</evidence>
<dbReference type="RefSeq" id="WP_189189545.1">
    <property type="nucleotide sequence ID" value="NZ_BMMM01000013.1"/>
</dbReference>
<name>A0A917YBI4_9ACTN</name>
<dbReference type="EMBL" id="BMMM01000013">
    <property type="protein sequence ID" value="GGN79334.1"/>
    <property type="molecule type" value="Genomic_DNA"/>
</dbReference>
<keyword evidence="2" id="KW-1185">Reference proteome</keyword>
<sequence length="245" mass="27996">MSEHRIGTQEEFEAARQELLVEEKELTRRGDELARKRRDLPWVPVEKDYSFETEDGTKSLADLFDTRSQLLVYHFMFGPPYEAGCTVCSSIADTLDPNAVHLKARDVTLICSSRAPLDKLLAYRERMGWSFDWVSTVGSDFHRDLGFLHTEDELRPFLDGEIPPTVSQMAQASGTDVLGYVTEGPGLSAYARSDDTVYRTYVTTARGLEPAMAYYGLLDRTPMGRHEDGEETFWLRRHDEYDRAH</sequence>
<gene>
    <name evidence="1" type="ORF">GCM10011579_063640</name>
</gene>
<dbReference type="InterPro" id="IPR010296">
    <property type="entry name" value="DUF899_thioredox"/>
</dbReference>
<protein>
    <recommendedName>
        <fullName evidence="3">Thioredoxin</fullName>
    </recommendedName>
</protein>
<dbReference type="SUPFAM" id="SSF52833">
    <property type="entry name" value="Thioredoxin-like"/>
    <property type="match status" value="1"/>
</dbReference>
<evidence type="ECO:0008006" key="3">
    <source>
        <dbReference type="Google" id="ProtNLM"/>
    </source>
</evidence>
<proteinExistence type="predicted"/>
<comment type="caution">
    <text evidence="1">The sequence shown here is derived from an EMBL/GenBank/DDBJ whole genome shotgun (WGS) entry which is preliminary data.</text>
</comment>
<evidence type="ECO:0000313" key="2">
    <source>
        <dbReference type="Proteomes" id="UP000600365"/>
    </source>
</evidence>
<organism evidence="1 2">
    <name type="scientific">Streptomyces albiflavescens</name>
    <dbReference type="NCBI Taxonomy" id="1623582"/>
    <lineage>
        <taxon>Bacteria</taxon>
        <taxon>Bacillati</taxon>
        <taxon>Actinomycetota</taxon>
        <taxon>Actinomycetes</taxon>
        <taxon>Kitasatosporales</taxon>
        <taxon>Streptomycetaceae</taxon>
        <taxon>Streptomyces</taxon>
    </lineage>
</organism>
<dbReference type="Proteomes" id="UP000600365">
    <property type="component" value="Unassembled WGS sequence"/>
</dbReference>
<reference evidence="1 2" key="1">
    <citation type="journal article" date="2014" name="Int. J. Syst. Evol. Microbiol.">
        <title>Complete genome sequence of Corynebacterium casei LMG S-19264T (=DSM 44701T), isolated from a smear-ripened cheese.</title>
        <authorList>
            <consortium name="US DOE Joint Genome Institute (JGI-PGF)"/>
            <person name="Walter F."/>
            <person name="Albersmeier A."/>
            <person name="Kalinowski J."/>
            <person name="Ruckert C."/>
        </authorList>
    </citation>
    <scope>NUCLEOTIDE SEQUENCE [LARGE SCALE GENOMIC DNA]</scope>
    <source>
        <strain evidence="1 2">CGMCC 4.7111</strain>
    </source>
</reference>
<accession>A0A917YBI4</accession>
<dbReference type="AlphaFoldDB" id="A0A917YBI4"/>
<dbReference type="InterPro" id="IPR036249">
    <property type="entry name" value="Thioredoxin-like_sf"/>
</dbReference>